<keyword evidence="3" id="KW-0378">Hydrolase</keyword>
<dbReference type="GO" id="GO:0004519">
    <property type="term" value="F:endonuclease activity"/>
    <property type="evidence" value="ECO:0007669"/>
    <property type="project" value="UniProtKB-KW"/>
</dbReference>
<proteinExistence type="predicted"/>
<dbReference type="InterPro" id="IPR041685">
    <property type="entry name" value="AAA_GajA/Old/RecF-like"/>
</dbReference>
<dbReference type="InterPro" id="IPR034139">
    <property type="entry name" value="TOPRIM_OLD"/>
</dbReference>
<accession>A0ABD7Q1I7</accession>
<dbReference type="CDD" id="cd01026">
    <property type="entry name" value="TOPRIM_OLD"/>
    <property type="match status" value="1"/>
</dbReference>
<gene>
    <name evidence="3" type="ORF">EYY96_19230</name>
</gene>
<dbReference type="EMBL" id="SITJ01000077">
    <property type="protein sequence ID" value="TBL65706.1"/>
    <property type="molecule type" value="Genomic_DNA"/>
</dbReference>
<dbReference type="Pfam" id="PF13175">
    <property type="entry name" value="AAA_15"/>
    <property type="match status" value="1"/>
</dbReference>
<dbReference type="AlphaFoldDB" id="A0ABD7Q1I7"/>
<dbReference type="Gene3D" id="3.40.50.300">
    <property type="entry name" value="P-loop containing nucleotide triphosphate hydrolases"/>
    <property type="match status" value="1"/>
</dbReference>
<evidence type="ECO:0000313" key="3">
    <source>
        <dbReference type="EMBL" id="TBL65706.1"/>
    </source>
</evidence>
<dbReference type="Proteomes" id="UP000291600">
    <property type="component" value="Unassembled WGS sequence"/>
</dbReference>
<comment type="caution">
    <text evidence="3">The sequence shown here is derived from an EMBL/GenBank/DDBJ whole genome shotgun (WGS) entry which is preliminary data.</text>
</comment>
<dbReference type="InterPro" id="IPR051396">
    <property type="entry name" value="Bact_Antivir_Def_Nuclease"/>
</dbReference>
<protein>
    <submittedName>
        <fullName evidence="3">ATP-dependent endonuclease</fullName>
    </submittedName>
</protein>
<dbReference type="PANTHER" id="PTHR43581:SF4">
    <property type="entry name" value="ATP_GTP PHOSPHATASE"/>
    <property type="match status" value="1"/>
</dbReference>
<dbReference type="PANTHER" id="PTHR43581">
    <property type="entry name" value="ATP/GTP PHOSPHATASE"/>
    <property type="match status" value="1"/>
</dbReference>
<feature type="domain" description="Endonuclease GajA/Old nuclease/RecF-like AAA" evidence="1">
    <location>
        <begin position="1"/>
        <end position="404"/>
    </location>
</feature>
<organism evidence="3 4">
    <name type="scientific">Hafnia alvei</name>
    <dbReference type="NCBI Taxonomy" id="569"/>
    <lineage>
        <taxon>Bacteria</taxon>
        <taxon>Pseudomonadati</taxon>
        <taxon>Pseudomonadota</taxon>
        <taxon>Gammaproteobacteria</taxon>
        <taxon>Enterobacterales</taxon>
        <taxon>Hafniaceae</taxon>
        <taxon>Hafnia</taxon>
    </lineage>
</organism>
<name>A0ABD7Q1I7_HAFAL</name>
<reference evidence="3 4" key="1">
    <citation type="submission" date="2019-02" db="EMBL/GenBank/DDBJ databases">
        <title>Comparative genomic analysis of the Hafnia genus genomes.</title>
        <authorList>
            <person name="Zhiqiu Y."/>
            <person name="Chao Y."/>
            <person name="Yuhui D."/>
            <person name="Di H."/>
            <person name="Bin L."/>
        </authorList>
    </citation>
    <scope>NUCLEOTIDE SEQUENCE [LARGE SCALE GENOMIC DNA]</scope>
    <source>
        <strain evidence="3 4">PCM_1210</strain>
    </source>
</reference>
<keyword evidence="3" id="KW-0255">Endonuclease</keyword>
<dbReference type="RefSeq" id="WP_130971540.1">
    <property type="nucleotide sequence ID" value="NZ_SITJ01000077.1"/>
</dbReference>
<evidence type="ECO:0000313" key="4">
    <source>
        <dbReference type="Proteomes" id="UP000291600"/>
    </source>
</evidence>
<feature type="domain" description="OLD protein-like TOPRIM" evidence="2">
    <location>
        <begin position="456"/>
        <end position="525"/>
    </location>
</feature>
<sequence>MKLRSVSVTNFRSIVNGKINLKDYTSLIGPNNSGKSSFVKSIELFLNQSMPLIEEFSELEPEVIVANGIEIKKRIFNNIIIEGVFKDIEDWERRKSGVSGIIFDNEIKLRETISAQHDPLTNKIAMSKMYEAYVRREIFTGLDESKLADCSEEIRTIVRREGFTGTNFKTKININIIKEKIKEERPDLFAYGDWEWSSENFGIDAALKQAIPNALVIPALTSIDDALKSTQSSIFGKLLSKLIMPKVKACQHYHDVTSSFSSLVEQLKSDESIEGLRELRNDITNRISEIIDAKLILGLQEPEYEKIMGGIVELRLDDGKETPVSLQGHGLQRSLIFTLLEVIAKHDAKSAEGDEECRSTVLLYEEPELFIHPHLMRKLKSVLSNVSSSSQWQVIITTHSPFLINVADDPCSLVVLKKENGVPPVVAQLDNDPFVGEEKARLRAALDYHPSVCEAFFAKRSVLVEGATEVAMFSEAKKLVDIFGVINSLHKETTVVSCGGKWTITAIAKVMNELSLPYKVIHDRDLKNLDPNNPQPESAIHPYNANRVISNAVGNAANIFVVADTMEDILWPEGRPNHSSDKPYKAWIELKRIIKSIEDENDPANKIVLLSKYQNLGDIVRFAYN</sequence>
<dbReference type="InterPro" id="IPR027417">
    <property type="entry name" value="P-loop_NTPase"/>
</dbReference>
<dbReference type="SUPFAM" id="SSF52540">
    <property type="entry name" value="P-loop containing nucleoside triphosphate hydrolases"/>
    <property type="match status" value="1"/>
</dbReference>
<dbReference type="Pfam" id="PF20469">
    <property type="entry name" value="OLD-like_TOPRIM"/>
    <property type="match status" value="1"/>
</dbReference>
<evidence type="ECO:0000259" key="2">
    <source>
        <dbReference type="Pfam" id="PF20469"/>
    </source>
</evidence>
<keyword evidence="3" id="KW-0540">Nuclease</keyword>
<evidence type="ECO:0000259" key="1">
    <source>
        <dbReference type="Pfam" id="PF13175"/>
    </source>
</evidence>